<organism evidence="15 16">
    <name type="scientific">Denticeps clupeoides</name>
    <name type="common">denticle herring</name>
    <dbReference type="NCBI Taxonomy" id="299321"/>
    <lineage>
        <taxon>Eukaryota</taxon>
        <taxon>Metazoa</taxon>
        <taxon>Chordata</taxon>
        <taxon>Craniata</taxon>
        <taxon>Vertebrata</taxon>
        <taxon>Euteleostomi</taxon>
        <taxon>Actinopterygii</taxon>
        <taxon>Neopterygii</taxon>
        <taxon>Teleostei</taxon>
        <taxon>Clupei</taxon>
        <taxon>Clupeiformes</taxon>
        <taxon>Denticipitoidei</taxon>
        <taxon>Denticipitidae</taxon>
        <taxon>Denticeps</taxon>
    </lineage>
</organism>
<keyword evidence="8 12" id="KW-0862">Zinc</keyword>
<dbReference type="GO" id="GO:0043951">
    <property type="term" value="P:negative regulation of cAMP-mediated signaling"/>
    <property type="evidence" value="ECO:0007669"/>
    <property type="project" value="TreeGrafter"/>
</dbReference>
<evidence type="ECO:0000256" key="5">
    <source>
        <dbReference type="ARBA" id="ARBA00022723"/>
    </source>
</evidence>
<dbReference type="AlphaFoldDB" id="A0AAY4ATF7"/>
<dbReference type="SMART" id="SM00184">
    <property type="entry name" value="RING"/>
    <property type="match status" value="1"/>
</dbReference>
<dbReference type="EC" id="2.3.2.27" evidence="12"/>
<keyword evidence="12" id="KW-0963">Cytoplasm</keyword>
<feature type="domain" description="RING-type" evidence="14">
    <location>
        <begin position="270"/>
        <end position="309"/>
    </location>
</feature>
<evidence type="ECO:0000313" key="15">
    <source>
        <dbReference type="Ensembl" id="ENSDCDP00010012093.1"/>
    </source>
</evidence>
<evidence type="ECO:0000256" key="12">
    <source>
        <dbReference type="RuleBase" id="RU369081"/>
    </source>
</evidence>
<evidence type="ECO:0000259" key="14">
    <source>
        <dbReference type="PROSITE" id="PS50089"/>
    </source>
</evidence>
<feature type="region of interest" description="Disordered" evidence="13">
    <location>
        <begin position="401"/>
        <end position="454"/>
    </location>
</feature>
<dbReference type="PANTHER" id="PTHR22996">
    <property type="entry name" value="MAHOGUNIN"/>
    <property type="match status" value="1"/>
</dbReference>
<evidence type="ECO:0000256" key="10">
    <source>
        <dbReference type="ARBA" id="ARBA00025721"/>
    </source>
</evidence>
<keyword evidence="9" id="KW-0449">Lipoprotein</keyword>
<name>A0AAY4ATF7_9TELE</name>
<keyword evidence="7 12" id="KW-0833">Ubl conjugation pathway</keyword>
<dbReference type="PROSITE" id="PS50089">
    <property type="entry name" value="ZF_RING_2"/>
    <property type="match status" value="1"/>
</dbReference>
<keyword evidence="3 12" id="KW-0808">Transferase</keyword>
<reference evidence="15 16" key="1">
    <citation type="submission" date="2020-06" db="EMBL/GenBank/DDBJ databases">
        <authorList>
            <consortium name="Wellcome Sanger Institute Data Sharing"/>
        </authorList>
    </citation>
    <scope>NUCLEOTIDE SEQUENCE [LARGE SCALE GENOMIC DNA]</scope>
</reference>
<dbReference type="GO" id="GO:0016567">
    <property type="term" value="P:protein ubiquitination"/>
    <property type="evidence" value="ECO:0007669"/>
    <property type="project" value="UniProtKB-UniRule"/>
</dbReference>
<evidence type="ECO:0000313" key="16">
    <source>
        <dbReference type="Proteomes" id="UP000694580"/>
    </source>
</evidence>
<dbReference type="Pfam" id="PF13920">
    <property type="entry name" value="zf-C3HC4_3"/>
    <property type="match status" value="1"/>
</dbReference>
<proteinExistence type="inferred from homology"/>
<feature type="compositionally biased region" description="Low complexity" evidence="13">
    <location>
        <begin position="403"/>
        <end position="431"/>
    </location>
</feature>
<evidence type="ECO:0000256" key="1">
    <source>
        <dbReference type="ARBA" id="ARBA00000900"/>
    </source>
</evidence>
<evidence type="ECO:0000256" key="3">
    <source>
        <dbReference type="ARBA" id="ARBA00022679"/>
    </source>
</evidence>
<accession>A0AAY4ATF7</accession>
<dbReference type="Ensembl" id="ENSDCDT00010012678.1">
    <property type="protein sequence ID" value="ENSDCDP00010012093.1"/>
    <property type="gene ID" value="ENSDCDG00010005381.1"/>
</dbReference>
<dbReference type="GO" id="GO:0045744">
    <property type="term" value="P:negative regulation of G protein-coupled receptor signaling pathway"/>
    <property type="evidence" value="ECO:0007669"/>
    <property type="project" value="TreeGrafter"/>
</dbReference>
<evidence type="ECO:0000256" key="9">
    <source>
        <dbReference type="ARBA" id="ARBA00023288"/>
    </source>
</evidence>
<gene>
    <name evidence="15" type="primary">PLXDC2</name>
</gene>
<keyword evidence="16" id="KW-1185">Reference proteome</keyword>
<comment type="subcellular location">
    <subcellularLocation>
        <location evidence="12">Cytoplasm</location>
    </subcellularLocation>
</comment>
<dbReference type="GO" id="GO:0005769">
    <property type="term" value="C:early endosome"/>
    <property type="evidence" value="ECO:0007669"/>
    <property type="project" value="TreeGrafter"/>
</dbReference>
<evidence type="ECO:0000256" key="4">
    <source>
        <dbReference type="ARBA" id="ARBA00022707"/>
    </source>
</evidence>
<dbReference type="GO" id="GO:0005634">
    <property type="term" value="C:nucleus"/>
    <property type="evidence" value="ECO:0007669"/>
    <property type="project" value="TreeGrafter"/>
</dbReference>
<dbReference type="Pfam" id="PF26192">
    <property type="entry name" value="RNF157-like_N"/>
    <property type="match status" value="1"/>
</dbReference>
<protein>
    <recommendedName>
        <fullName evidence="12">E3 ubiquitin-protein ligase</fullName>
        <ecNumber evidence="12">2.3.2.27</ecNumber>
    </recommendedName>
    <alternativeName>
        <fullName evidence="12">RING-type E3 ubiquitin transferase</fullName>
    </alternativeName>
</protein>
<dbReference type="InterPro" id="IPR045194">
    <property type="entry name" value="MGRN1/RNF157-like"/>
</dbReference>
<evidence type="ECO:0000256" key="6">
    <source>
        <dbReference type="ARBA" id="ARBA00022771"/>
    </source>
</evidence>
<reference evidence="15" key="2">
    <citation type="submission" date="2025-08" db="UniProtKB">
        <authorList>
            <consortium name="Ensembl"/>
        </authorList>
    </citation>
    <scope>IDENTIFICATION</scope>
</reference>
<evidence type="ECO:0000256" key="13">
    <source>
        <dbReference type="SAM" id="MobiDB-lite"/>
    </source>
</evidence>
<comment type="catalytic activity">
    <reaction evidence="1 12">
        <text>S-ubiquitinyl-[E2 ubiquitin-conjugating enzyme]-L-cysteine + [acceptor protein]-L-lysine = [E2 ubiquitin-conjugating enzyme]-L-cysteine + N(6)-ubiquitinyl-[acceptor protein]-L-lysine.</text>
        <dbReference type="EC" id="2.3.2.27"/>
    </reaction>
</comment>
<dbReference type="Gene3D" id="3.30.40.10">
    <property type="entry name" value="Zinc/RING finger domain, C3HC4 (zinc finger)"/>
    <property type="match status" value="1"/>
</dbReference>
<keyword evidence="6 11" id="KW-0863">Zinc-finger</keyword>
<evidence type="ECO:0000256" key="2">
    <source>
        <dbReference type="ARBA" id="ARBA00004906"/>
    </source>
</evidence>
<sequence length="494" mass="56706">MGSRLSRRVAGVENIDIQTNYNYHFPPKTGNYFSSHFFIAGERFDTPHPDGYLFGENTELKFLGNRPVQFPYLTPAPKEPVQTLRSLVNIRKDSLRLVRYKDGPDGPTGPVYGVEFIFDADAEVAITVCCQAREELTSGMPVYSPNSPTFLAETVLYRRGVNQQFSHPSFRIDFTQWTPEELHFDLDRGLFPMVLQAVVDGAGESSGHAHVMLAAFDRNVDGSFSVKPLKQKQIVDGVTYLLQEIYGIENRTSLETKMEDEETSGKSSECVVCLADLRDTLILPCRHLCLCSVCADTLRYQANSCPICRLREWYIHTHHTHSPHTHTHTQTIHTHHTHIHTYTHTNHTHIHTLTTNTHTHHIYTLTTHTYTHSPHTTRHIYTLTTHTTHTTHIHHAHTHTNHTQHTTQTNTHTHTQTIQHTHSPHTNTTHTHSPHTHTPHTYTLTHTHAPHTHHKYTYSPHTYTHTPQIHILTTYTHIHTHHSFTHTNTHMHII</sequence>
<dbReference type="GO" id="GO:0061630">
    <property type="term" value="F:ubiquitin protein ligase activity"/>
    <property type="evidence" value="ECO:0007669"/>
    <property type="project" value="UniProtKB-UniRule"/>
</dbReference>
<dbReference type="SUPFAM" id="SSF57850">
    <property type="entry name" value="RING/U-box"/>
    <property type="match status" value="1"/>
</dbReference>
<reference evidence="15" key="3">
    <citation type="submission" date="2025-09" db="UniProtKB">
        <authorList>
            <consortium name="Ensembl"/>
        </authorList>
    </citation>
    <scope>IDENTIFICATION</scope>
</reference>
<dbReference type="InterPro" id="IPR045195">
    <property type="entry name" value="LOG2-like_mRING_C3HC5"/>
</dbReference>
<dbReference type="GeneTree" id="ENSGT00390000009925"/>
<dbReference type="InterPro" id="IPR058981">
    <property type="entry name" value="MGRN1/RNF157-like_N"/>
</dbReference>
<dbReference type="PANTHER" id="PTHR22996:SF2">
    <property type="entry name" value="E3 UBIQUITIN-PROTEIN LIGASE MGRN1"/>
    <property type="match status" value="1"/>
</dbReference>
<keyword evidence="5 12" id="KW-0479">Metal-binding</keyword>
<comment type="similarity">
    <text evidence="10">Belongs to the RING-type zinc finger family. LOG2 subfamily.</text>
</comment>
<keyword evidence="4" id="KW-0519">Myristate</keyword>
<dbReference type="InterPro" id="IPR013083">
    <property type="entry name" value="Znf_RING/FYVE/PHD"/>
</dbReference>
<comment type="pathway">
    <text evidence="2">Protein modification; protein ubiquitination.</text>
</comment>
<dbReference type="CDD" id="cd16789">
    <property type="entry name" value="mRING-HC-C3HC5_MGRN1-like"/>
    <property type="match status" value="1"/>
</dbReference>
<evidence type="ECO:0000256" key="8">
    <source>
        <dbReference type="ARBA" id="ARBA00022833"/>
    </source>
</evidence>
<dbReference type="Proteomes" id="UP000694580">
    <property type="component" value="Chromosome 8"/>
</dbReference>
<evidence type="ECO:0000256" key="7">
    <source>
        <dbReference type="ARBA" id="ARBA00022786"/>
    </source>
</evidence>
<comment type="function">
    <text evidence="12">E3 ubiquitin ligase.</text>
</comment>
<dbReference type="GO" id="GO:0005886">
    <property type="term" value="C:plasma membrane"/>
    <property type="evidence" value="ECO:0007669"/>
    <property type="project" value="TreeGrafter"/>
</dbReference>
<dbReference type="GO" id="GO:0008333">
    <property type="term" value="P:endosome to lysosome transport"/>
    <property type="evidence" value="ECO:0007669"/>
    <property type="project" value="TreeGrafter"/>
</dbReference>
<evidence type="ECO:0000256" key="11">
    <source>
        <dbReference type="PROSITE-ProRule" id="PRU00175"/>
    </source>
</evidence>
<dbReference type="GO" id="GO:0008270">
    <property type="term" value="F:zinc ion binding"/>
    <property type="evidence" value="ECO:0007669"/>
    <property type="project" value="UniProtKB-KW"/>
</dbReference>
<dbReference type="InterPro" id="IPR001841">
    <property type="entry name" value="Znf_RING"/>
</dbReference>